<dbReference type="SUPFAM" id="SSF160904">
    <property type="entry name" value="Jann2411-like"/>
    <property type="match status" value="1"/>
</dbReference>
<evidence type="ECO:0000313" key="2">
    <source>
        <dbReference type="EMBL" id="SCF22351.1"/>
    </source>
</evidence>
<dbReference type="Pfam" id="PF11706">
    <property type="entry name" value="zf-CGNR"/>
    <property type="match status" value="1"/>
</dbReference>
<sequence>MTGVKLLFAHDTECSLIAAAALVNTAGRDGELLPDIAALDAFFVRHSYSGRHEHTEAELRAVRELRPQLRRIWYAEPPEIVAVVNGLLLEHKALPQLIEHDDEPYHLHAVPRDAPLATRIAVEAAMAMADLVRTGELSRLRICEYPDCDNVVVDLSRNRSRRFCEAGCGNRAAVTAYRARRAAGRS</sequence>
<evidence type="ECO:0000259" key="1">
    <source>
        <dbReference type="Pfam" id="PF11706"/>
    </source>
</evidence>
<reference evidence="2 3" key="1">
    <citation type="submission" date="2016-06" db="EMBL/GenBank/DDBJ databases">
        <authorList>
            <person name="Kjaerup R.B."/>
            <person name="Dalgaard T.S."/>
            <person name="Juul-Madsen H.R."/>
        </authorList>
    </citation>
    <scope>NUCLEOTIDE SEQUENCE [LARGE SCALE GENOMIC DNA]</scope>
    <source>
        <strain evidence="2 3">DSM 44871</strain>
    </source>
</reference>
<organism evidence="2 3">
    <name type="scientific">Micromonospora saelicesensis</name>
    <dbReference type="NCBI Taxonomy" id="285676"/>
    <lineage>
        <taxon>Bacteria</taxon>
        <taxon>Bacillati</taxon>
        <taxon>Actinomycetota</taxon>
        <taxon>Actinomycetes</taxon>
        <taxon>Micromonosporales</taxon>
        <taxon>Micromonosporaceae</taxon>
        <taxon>Micromonospora</taxon>
    </lineage>
</organism>
<dbReference type="Proteomes" id="UP000198864">
    <property type="component" value="Unassembled WGS sequence"/>
</dbReference>
<dbReference type="STRING" id="285676.GA0070561_4426"/>
<dbReference type="EMBL" id="FMCR01000004">
    <property type="protein sequence ID" value="SCF22351.1"/>
    <property type="molecule type" value="Genomic_DNA"/>
</dbReference>
<feature type="domain" description="Zinc finger CGNR" evidence="1">
    <location>
        <begin position="139"/>
        <end position="181"/>
    </location>
</feature>
<dbReference type="Gene3D" id="1.10.3300.10">
    <property type="entry name" value="Jann2411-like domain"/>
    <property type="match status" value="1"/>
</dbReference>
<name>A0A1C4YPS9_9ACTN</name>
<dbReference type="InterPro" id="IPR010852">
    <property type="entry name" value="ABATE"/>
</dbReference>
<dbReference type="InterPro" id="IPR023286">
    <property type="entry name" value="ABATE_dom_sf"/>
</dbReference>
<dbReference type="PANTHER" id="PTHR35525">
    <property type="entry name" value="BLL6575 PROTEIN"/>
    <property type="match status" value="1"/>
</dbReference>
<proteinExistence type="predicted"/>
<evidence type="ECO:0000313" key="3">
    <source>
        <dbReference type="Proteomes" id="UP000198864"/>
    </source>
</evidence>
<gene>
    <name evidence="2" type="ORF">GA0070561_4426</name>
</gene>
<dbReference type="AlphaFoldDB" id="A0A1C4YPS9"/>
<protein>
    <submittedName>
        <fullName evidence="2">Putative stress-induced transcription regulator</fullName>
    </submittedName>
</protein>
<dbReference type="InterPro" id="IPR021005">
    <property type="entry name" value="Znf_CGNR"/>
</dbReference>
<dbReference type="Pfam" id="PF07336">
    <property type="entry name" value="ABATE"/>
    <property type="match status" value="1"/>
</dbReference>
<dbReference type="PANTHER" id="PTHR35525:SF3">
    <property type="entry name" value="BLL6575 PROTEIN"/>
    <property type="match status" value="1"/>
</dbReference>
<accession>A0A1C4YPS9</accession>